<organism evidence="1 2">
    <name type="scientific">Salinithrix halophila</name>
    <dbReference type="NCBI Taxonomy" id="1485204"/>
    <lineage>
        <taxon>Bacteria</taxon>
        <taxon>Bacillati</taxon>
        <taxon>Bacillota</taxon>
        <taxon>Bacilli</taxon>
        <taxon>Bacillales</taxon>
        <taxon>Thermoactinomycetaceae</taxon>
        <taxon>Salinithrix</taxon>
    </lineage>
</organism>
<dbReference type="RefSeq" id="WP_380703387.1">
    <property type="nucleotide sequence ID" value="NZ_JBHSAP010000009.1"/>
</dbReference>
<protein>
    <submittedName>
        <fullName evidence="1">Uncharacterized protein</fullName>
    </submittedName>
</protein>
<name>A0ABV8JCE0_9BACL</name>
<evidence type="ECO:0000313" key="1">
    <source>
        <dbReference type="EMBL" id="MFC4076441.1"/>
    </source>
</evidence>
<reference evidence="2" key="1">
    <citation type="journal article" date="2019" name="Int. J. Syst. Evol. Microbiol.">
        <title>The Global Catalogue of Microorganisms (GCM) 10K type strain sequencing project: providing services to taxonomists for standard genome sequencing and annotation.</title>
        <authorList>
            <consortium name="The Broad Institute Genomics Platform"/>
            <consortium name="The Broad Institute Genome Sequencing Center for Infectious Disease"/>
            <person name="Wu L."/>
            <person name="Ma J."/>
        </authorList>
    </citation>
    <scope>NUCLEOTIDE SEQUENCE [LARGE SCALE GENOMIC DNA]</scope>
    <source>
        <strain evidence="2">IBRC-M 10813</strain>
    </source>
</reference>
<sequence length="105" mass="12318">MNAGKKTLYREVAQTVNQALGRKAITPERIARTVEEAHGLRQRRGVFALLQYVNQLPNRYFTEEELEILKAHPRRRELTNRMLAHLVREGIITYTESMMLKRMVP</sequence>
<evidence type="ECO:0000313" key="2">
    <source>
        <dbReference type="Proteomes" id="UP001595843"/>
    </source>
</evidence>
<gene>
    <name evidence="1" type="ORF">ACFOUO_06415</name>
</gene>
<comment type="caution">
    <text evidence="1">The sequence shown here is derived from an EMBL/GenBank/DDBJ whole genome shotgun (WGS) entry which is preliminary data.</text>
</comment>
<dbReference type="Proteomes" id="UP001595843">
    <property type="component" value="Unassembled WGS sequence"/>
</dbReference>
<keyword evidence="2" id="KW-1185">Reference proteome</keyword>
<accession>A0ABV8JCE0</accession>
<proteinExistence type="predicted"/>
<dbReference type="EMBL" id="JBHSAP010000009">
    <property type="protein sequence ID" value="MFC4076441.1"/>
    <property type="molecule type" value="Genomic_DNA"/>
</dbReference>